<keyword evidence="4" id="KW-1185">Reference proteome</keyword>
<dbReference type="InterPro" id="IPR036396">
    <property type="entry name" value="Cyt_P450_sf"/>
</dbReference>
<keyword evidence="2" id="KW-0349">Heme</keyword>
<reference evidence="4" key="1">
    <citation type="journal article" date="2019" name="Int. J. Syst. Evol. Microbiol.">
        <title>The Global Catalogue of Microorganisms (GCM) 10K type strain sequencing project: providing services to taxonomists for standard genome sequencing and annotation.</title>
        <authorList>
            <consortium name="The Broad Institute Genomics Platform"/>
            <consortium name="The Broad Institute Genome Sequencing Center for Infectious Disease"/>
            <person name="Wu L."/>
            <person name="Ma J."/>
        </authorList>
    </citation>
    <scope>NUCLEOTIDE SEQUENCE [LARGE SCALE GENOMIC DNA]</scope>
    <source>
        <strain evidence="4">CGMCC 1.16275</strain>
    </source>
</reference>
<evidence type="ECO:0000313" key="4">
    <source>
        <dbReference type="Proteomes" id="UP001597115"/>
    </source>
</evidence>
<keyword evidence="2" id="KW-0408">Iron</keyword>
<dbReference type="InterPro" id="IPR017972">
    <property type="entry name" value="Cyt_P450_CS"/>
</dbReference>
<name>A0ABW4I722_9SPHN</name>
<dbReference type="InterPro" id="IPR001128">
    <property type="entry name" value="Cyt_P450"/>
</dbReference>
<dbReference type="InterPro" id="IPR002397">
    <property type="entry name" value="Cyt_P450_B"/>
</dbReference>
<comment type="similarity">
    <text evidence="1 2">Belongs to the cytochrome P450 family.</text>
</comment>
<keyword evidence="2" id="KW-0479">Metal-binding</keyword>
<dbReference type="EMBL" id="JBHUDY010000002">
    <property type="protein sequence ID" value="MFD1613266.1"/>
    <property type="molecule type" value="Genomic_DNA"/>
</dbReference>
<organism evidence="3 4">
    <name type="scientific">Sphingomonas tabacisoli</name>
    <dbReference type="NCBI Taxonomy" id="2249466"/>
    <lineage>
        <taxon>Bacteria</taxon>
        <taxon>Pseudomonadati</taxon>
        <taxon>Pseudomonadota</taxon>
        <taxon>Alphaproteobacteria</taxon>
        <taxon>Sphingomonadales</taxon>
        <taxon>Sphingomonadaceae</taxon>
        <taxon>Sphingomonas</taxon>
    </lineage>
</organism>
<dbReference type="Proteomes" id="UP001597115">
    <property type="component" value="Unassembled WGS sequence"/>
</dbReference>
<protein>
    <submittedName>
        <fullName evidence="3">Cytochrome P450</fullName>
    </submittedName>
</protein>
<dbReference type="Pfam" id="PF00067">
    <property type="entry name" value="p450"/>
    <property type="match status" value="1"/>
</dbReference>
<dbReference type="RefSeq" id="WP_380891187.1">
    <property type="nucleotide sequence ID" value="NZ_JBHUDY010000002.1"/>
</dbReference>
<dbReference type="Gene3D" id="1.10.630.10">
    <property type="entry name" value="Cytochrome P450"/>
    <property type="match status" value="1"/>
</dbReference>
<dbReference type="SUPFAM" id="SSF48264">
    <property type="entry name" value="Cytochrome P450"/>
    <property type="match status" value="1"/>
</dbReference>
<comment type="caution">
    <text evidence="3">The sequence shown here is derived from an EMBL/GenBank/DDBJ whole genome shotgun (WGS) entry which is preliminary data.</text>
</comment>
<gene>
    <name evidence="3" type="ORF">ACFSCW_15780</name>
</gene>
<keyword evidence="2" id="KW-0503">Monooxygenase</keyword>
<evidence type="ECO:0000256" key="2">
    <source>
        <dbReference type="RuleBase" id="RU000461"/>
    </source>
</evidence>
<accession>A0ABW4I722</accession>
<evidence type="ECO:0000256" key="1">
    <source>
        <dbReference type="ARBA" id="ARBA00010617"/>
    </source>
</evidence>
<sequence>MTEQHARDYFTDRSVLLNPYAFFEDIRALPPVHPDEARGLYFVTGHDEALEVLRNAADFSSSITVPGPLVRLPFEPKGDDISAEVDAHWAELAGPDLVVQYDGQRHTAARAFLNRLFVPSRLKANKEFMQDLAARMAAQAVGNGRCEAVREIGVPYVTLVIADLLGVPPADRDTFMKVIEQGPTAGDIQKDGEGQDISSLIFMGQYFAQYLAERRDCPRDDIMSELATSTYADGTTPELIELVKLATFLFAAGQDTSAKLLGNSLKLLAETPDLQVRVRAEPALLGEFVEEMLRLEGSTKATFRLARRTTTVGGVEIPAGARVVILLGAANRDPERWECPAEFRFERPKLAEHLAFGRGPHTCIGAPLARFEVQIMLQELLSRTAAILIDETRHGPAGERRFDYDPSYIIRGLSELHLILEAG</sequence>
<dbReference type="PRINTS" id="PR00385">
    <property type="entry name" value="P450"/>
</dbReference>
<dbReference type="PRINTS" id="PR00359">
    <property type="entry name" value="BP450"/>
</dbReference>
<dbReference type="PANTHER" id="PTHR46696">
    <property type="entry name" value="P450, PUTATIVE (EUROFUNG)-RELATED"/>
    <property type="match status" value="1"/>
</dbReference>
<evidence type="ECO:0000313" key="3">
    <source>
        <dbReference type="EMBL" id="MFD1613266.1"/>
    </source>
</evidence>
<keyword evidence="2" id="KW-0560">Oxidoreductase</keyword>
<dbReference type="PROSITE" id="PS00086">
    <property type="entry name" value="CYTOCHROME_P450"/>
    <property type="match status" value="1"/>
</dbReference>
<proteinExistence type="inferred from homology"/>
<dbReference type="PANTHER" id="PTHR46696:SF4">
    <property type="entry name" value="BIOTIN BIOSYNTHESIS CYTOCHROME P450"/>
    <property type="match status" value="1"/>
</dbReference>